<reference evidence="7 8" key="1">
    <citation type="submission" date="2023-01" db="EMBL/GenBank/DDBJ databases">
        <title>Analysis of 21 Apiospora genomes using comparative genomics revels a genus with tremendous synthesis potential of carbohydrate active enzymes and secondary metabolites.</title>
        <authorList>
            <person name="Sorensen T."/>
        </authorList>
    </citation>
    <scope>NUCLEOTIDE SEQUENCE [LARGE SCALE GENOMIC DNA]</scope>
    <source>
        <strain evidence="7 8">CBS 114990</strain>
    </source>
</reference>
<feature type="region of interest" description="Disordered" evidence="6">
    <location>
        <begin position="22"/>
        <end position="67"/>
    </location>
</feature>
<dbReference type="EMBL" id="JAQQWN010000002">
    <property type="protein sequence ID" value="KAK8094770.1"/>
    <property type="molecule type" value="Genomic_DNA"/>
</dbReference>
<keyword evidence="8" id="KW-1185">Reference proteome</keyword>
<comment type="caution">
    <text evidence="7">The sequence shown here is derived from an EMBL/GenBank/DDBJ whole genome shotgun (WGS) entry which is preliminary data.</text>
</comment>
<evidence type="ECO:0000256" key="2">
    <source>
        <dbReference type="ARBA" id="ARBA00022833"/>
    </source>
</evidence>
<evidence type="ECO:0000256" key="6">
    <source>
        <dbReference type="SAM" id="MobiDB-lite"/>
    </source>
</evidence>
<evidence type="ECO:0000256" key="5">
    <source>
        <dbReference type="ARBA" id="ARBA00023242"/>
    </source>
</evidence>
<keyword evidence="4" id="KW-0804">Transcription</keyword>
<evidence type="ECO:0008006" key="9">
    <source>
        <dbReference type="Google" id="ProtNLM"/>
    </source>
</evidence>
<evidence type="ECO:0000256" key="3">
    <source>
        <dbReference type="ARBA" id="ARBA00023015"/>
    </source>
</evidence>
<evidence type="ECO:0000313" key="7">
    <source>
        <dbReference type="EMBL" id="KAK8094770.1"/>
    </source>
</evidence>
<name>A0ABR1XDN7_9PEZI</name>
<evidence type="ECO:0000256" key="1">
    <source>
        <dbReference type="ARBA" id="ARBA00022723"/>
    </source>
</evidence>
<protein>
    <recommendedName>
        <fullName evidence="9">Transcription factor domain-containing protein</fullName>
    </recommendedName>
</protein>
<dbReference type="RefSeq" id="XP_066675543.1">
    <property type="nucleotide sequence ID" value="XM_066805770.1"/>
</dbReference>
<dbReference type="PANTHER" id="PTHR47660">
    <property type="entry name" value="TRANSCRIPTION FACTOR WITH C2H2 AND ZN(2)-CYS(6) DNA BINDING DOMAIN (EUROFUNG)-RELATED-RELATED"/>
    <property type="match status" value="1"/>
</dbReference>
<keyword evidence="5" id="KW-0539">Nucleus</keyword>
<sequence>MQQAIRQACLNKGIVCNYASDLPKGNGQVRSQPTAESTLSTSPEAVSSFGTDSPPAATAPQDSEKGGQLTIDHDFLAALEAASESFGGAMSGGSDAPDVRILDPFAVSAGGNEATQTLASKNNPFTLSTTDFQINQSFPLPGRGTGFPDVLSIPRSPSNNSRSLIRRPKLKTGVQRVASLIWHTLKSYPLMMMRDHALPPFIHPQMVASDTEARDMEPLHNCASLMQLLNAGLQGSRKLFWRNVRQECERLYKAPAELSAPGIIAALQTLSIYIIVRLDDGEAEGNDIDGLLIMTVIALSVELNRADFGQDSALSTTSPESTWRHWLFVESGRRLCVLYQVVNMVVVFEPASMCDLEADGLILSPLPARKQLWEADTATRWMKEIERDLGAQTDYGMTVNGDLVKVSEGGPQDGIVQHGRAGARQKADWEEWFAGMDGFGGLVMLAASLVS</sequence>
<dbReference type="Proteomes" id="UP001433268">
    <property type="component" value="Unassembled WGS sequence"/>
</dbReference>
<feature type="compositionally biased region" description="Polar residues" evidence="6">
    <location>
        <begin position="28"/>
        <end position="51"/>
    </location>
</feature>
<dbReference type="GeneID" id="92038830"/>
<evidence type="ECO:0000256" key="4">
    <source>
        <dbReference type="ARBA" id="ARBA00023163"/>
    </source>
</evidence>
<keyword evidence="1" id="KW-0479">Metal-binding</keyword>
<keyword evidence="3" id="KW-0805">Transcription regulation</keyword>
<gene>
    <name evidence="7" type="ORF">PG997_001455</name>
</gene>
<accession>A0ABR1XDN7</accession>
<evidence type="ECO:0000313" key="8">
    <source>
        <dbReference type="Proteomes" id="UP001433268"/>
    </source>
</evidence>
<dbReference type="PANTHER" id="PTHR47660:SF3">
    <property type="entry name" value="FINGER DOMAIN PROTEIN, PUTATIVE (AFU_ORTHOLOGUE AFUA_4G03310)-RELATED"/>
    <property type="match status" value="1"/>
</dbReference>
<keyword evidence="2" id="KW-0862">Zinc</keyword>
<proteinExistence type="predicted"/>
<organism evidence="7 8">
    <name type="scientific">Apiospora hydei</name>
    <dbReference type="NCBI Taxonomy" id="1337664"/>
    <lineage>
        <taxon>Eukaryota</taxon>
        <taxon>Fungi</taxon>
        <taxon>Dikarya</taxon>
        <taxon>Ascomycota</taxon>
        <taxon>Pezizomycotina</taxon>
        <taxon>Sordariomycetes</taxon>
        <taxon>Xylariomycetidae</taxon>
        <taxon>Amphisphaeriales</taxon>
        <taxon>Apiosporaceae</taxon>
        <taxon>Apiospora</taxon>
    </lineage>
</organism>